<name>A0A5J6MS62_9PROT</name>
<proteinExistence type="inferred from homology"/>
<accession>A0A5J6MS62</accession>
<dbReference type="SUPFAM" id="SSF53850">
    <property type="entry name" value="Periplasmic binding protein-like II"/>
    <property type="match status" value="1"/>
</dbReference>
<dbReference type="GO" id="GO:0003700">
    <property type="term" value="F:DNA-binding transcription factor activity"/>
    <property type="evidence" value="ECO:0007669"/>
    <property type="project" value="InterPro"/>
</dbReference>
<dbReference type="KEGG" id="hadh:FRZ61_00050"/>
<dbReference type="Gene3D" id="3.40.190.10">
    <property type="entry name" value="Periplasmic binding protein-like II"/>
    <property type="match status" value="2"/>
</dbReference>
<evidence type="ECO:0000256" key="3">
    <source>
        <dbReference type="ARBA" id="ARBA00023125"/>
    </source>
</evidence>
<comment type="similarity">
    <text evidence="1">Belongs to the LysR transcriptional regulatory family.</text>
</comment>
<dbReference type="Gene3D" id="1.10.10.10">
    <property type="entry name" value="Winged helix-like DNA-binding domain superfamily/Winged helix DNA-binding domain"/>
    <property type="match status" value="1"/>
</dbReference>
<keyword evidence="7" id="KW-1185">Reference proteome</keyword>
<evidence type="ECO:0000313" key="7">
    <source>
        <dbReference type="Proteomes" id="UP000325797"/>
    </source>
</evidence>
<sequence>MNKRMPPLIALRAFEAVGRTGSIRAAGDELGVSHTVVSRHVRNLEEYIGADLIEQHGRGIVLTAQGRRFHTRISGSFSDILRATAELSPTYRRSLEVWCMPGIAHHLLLSVLDELRSSLPDVDLSFKPTLERPDLAHGQADAEIFYLDRTELDEAIRYEELARPRVFPVASPDFAGAHPEIRRIEDLLVAPLLHEQSTRYWTAWFAAAGMADIPALPGPKLWHANFTLDAATQGRGIALANDVLIQRFRSGLVELLETRVTIGAYYLIVPTSRWNEADIKVLAAWAKRALSA</sequence>
<protein>
    <submittedName>
        <fullName evidence="6">LysR family transcriptional regulator</fullName>
    </submittedName>
</protein>
<dbReference type="InterPro" id="IPR036388">
    <property type="entry name" value="WH-like_DNA-bd_sf"/>
</dbReference>
<dbReference type="GO" id="GO:0043565">
    <property type="term" value="F:sequence-specific DNA binding"/>
    <property type="evidence" value="ECO:0007669"/>
    <property type="project" value="TreeGrafter"/>
</dbReference>
<reference evidence="6 7" key="1">
    <citation type="submission" date="2019-08" db="EMBL/GenBank/DDBJ databases">
        <title>Hyperibacter terrae gen. nov., sp. nov. and Hyperibacter viscosus sp. nov., two new members in the family Rhodospirillaceae isolated from the rhizosphere of Hypericum perforatum.</title>
        <authorList>
            <person name="Noviana Z."/>
        </authorList>
    </citation>
    <scope>NUCLEOTIDE SEQUENCE [LARGE SCALE GENOMIC DNA]</scope>
    <source>
        <strain evidence="6 7">R5959</strain>
    </source>
</reference>
<evidence type="ECO:0000259" key="5">
    <source>
        <dbReference type="PROSITE" id="PS50931"/>
    </source>
</evidence>
<evidence type="ECO:0000256" key="4">
    <source>
        <dbReference type="ARBA" id="ARBA00023163"/>
    </source>
</evidence>
<feature type="domain" description="HTH lysR-type" evidence="5">
    <location>
        <begin position="6"/>
        <end position="63"/>
    </location>
</feature>
<dbReference type="SUPFAM" id="SSF46785">
    <property type="entry name" value="Winged helix' DNA-binding domain"/>
    <property type="match status" value="1"/>
</dbReference>
<dbReference type="InterPro" id="IPR000847">
    <property type="entry name" value="LysR_HTH_N"/>
</dbReference>
<dbReference type="RefSeq" id="WP_225309022.1">
    <property type="nucleotide sequence ID" value="NZ_CP042582.1"/>
</dbReference>
<evidence type="ECO:0000256" key="2">
    <source>
        <dbReference type="ARBA" id="ARBA00023015"/>
    </source>
</evidence>
<dbReference type="InterPro" id="IPR036390">
    <property type="entry name" value="WH_DNA-bd_sf"/>
</dbReference>
<dbReference type="InterPro" id="IPR058163">
    <property type="entry name" value="LysR-type_TF_proteobact-type"/>
</dbReference>
<evidence type="ECO:0000313" key="6">
    <source>
        <dbReference type="EMBL" id="QEX20091.1"/>
    </source>
</evidence>
<dbReference type="Pfam" id="PF00126">
    <property type="entry name" value="HTH_1"/>
    <property type="match status" value="1"/>
</dbReference>
<keyword evidence="2" id="KW-0805">Transcription regulation</keyword>
<keyword evidence="3" id="KW-0238">DNA-binding</keyword>
<dbReference type="InterPro" id="IPR005119">
    <property type="entry name" value="LysR_subst-bd"/>
</dbReference>
<dbReference type="PROSITE" id="PS50931">
    <property type="entry name" value="HTH_LYSR"/>
    <property type="match status" value="1"/>
</dbReference>
<dbReference type="EMBL" id="CP042582">
    <property type="protein sequence ID" value="QEX20091.1"/>
    <property type="molecule type" value="Genomic_DNA"/>
</dbReference>
<dbReference type="AlphaFoldDB" id="A0A5J6MS62"/>
<keyword evidence="4" id="KW-0804">Transcription</keyword>
<evidence type="ECO:0000256" key="1">
    <source>
        <dbReference type="ARBA" id="ARBA00009437"/>
    </source>
</evidence>
<dbReference type="PANTHER" id="PTHR30537:SF79">
    <property type="entry name" value="TRANSCRIPTIONAL REGULATOR-RELATED"/>
    <property type="match status" value="1"/>
</dbReference>
<dbReference type="GO" id="GO:0006351">
    <property type="term" value="P:DNA-templated transcription"/>
    <property type="evidence" value="ECO:0007669"/>
    <property type="project" value="TreeGrafter"/>
</dbReference>
<dbReference type="PANTHER" id="PTHR30537">
    <property type="entry name" value="HTH-TYPE TRANSCRIPTIONAL REGULATOR"/>
    <property type="match status" value="1"/>
</dbReference>
<organism evidence="6 7">
    <name type="scientific">Hypericibacter adhaerens</name>
    <dbReference type="NCBI Taxonomy" id="2602016"/>
    <lineage>
        <taxon>Bacteria</taxon>
        <taxon>Pseudomonadati</taxon>
        <taxon>Pseudomonadota</taxon>
        <taxon>Alphaproteobacteria</taxon>
        <taxon>Rhodospirillales</taxon>
        <taxon>Dongiaceae</taxon>
        <taxon>Hypericibacter</taxon>
    </lineage>
</organism>
<gene>
    <name evidence="6" type="ORF">FRZ61_00050</name>
</gene>
<dbReference type="Proteomes" id="UP000325797">
    <property type="component" value="Chromosome"/>
</dbReference>
<dbReference type="Pfam" id="PF03466">
    <property type="entry name" value="LysR_substrate"/>
    <property type="match status" value="1"/>
</dbReference>